<gene>
    <name evidence="1" type="ORF">UFOVP54_234</name>
</gene>
<proteinExistence type="predicted"/>
<dbReference type="EMBL" id="LR796188">
    <property type="protein sequence ID" value="CAB4125797.1"/>
    <property type="molecule type" value="Genomic_DNA"/>
</dbReference>
<reference evidence="1" key="1">
    <citation type="submission" date="2020-04" db="EMBL/GenBank/DDBJ databases">
        <authorList>
            <person name="Chiriac C."/>
            <person name="Salcher M."/>
            <person name="Ghai R."/>
            <person name="Kavagutti S V."/>
        </authorList>
    </citation>
    <scope>NUCLEOTIDE SEQUENCE</scope>
</reference>
<protein>
    <submittedName>
        <fullName evidence="1">Uncharacterized protein</fullName>
    </submittedName>
</protein>
<name>A0A6J5KXT5_9CAUD</name>
<evidence type="ECO:0000313" key="1">
    <source>
        <dbReference type="EMBL" id="CAB4125797.1"/>
    </source>
</evidence>
<sequence length="72" mass="8921">MYLDIILRVILVEEIFKKKYMKKEERVYTEKQVDGLCELIRHNERQWDLFDKGLIKIKPKSYDELIIEFKEK</sequence>
<organism evidence="1">
    <name type="scientific">uncultured Caudovirales phage</name>
    <dbReference type="NCBI Taxonomy" id="2100421"/>
    <lineage>
        <taxon>Viruses</taxon>
        <taxon>Duplodnaviria</taxon>
        <taxon>Heunggongvirae</taxon>
        <taxon>Uroviricota</taxon>
        <taxon>Caudoviricetes</taxon>
        <taxon>Peduoviridae</taxon>
        <taxon>Maltschvirus</taxon>
        <taxon>Maltschvirus maltsch</taxon>
    </lineage>
</organism>
<accession>A0A6J5KXT5</accession>